<dbReference type="OrthoDB" id="7906671at2"/>
<evidence type="ECO:0000313" key="3">
    <source>
        <dbReference type="Proteomes" id="UP000605148"/>
    </source>
</evidence>
<accession>A0A916TQD8</accession>
<sequence>MISGRLFVLQTVRITAGLILAFLAAGLFIAWGFFEVVSAQPNLAGFAAVIGTGFMVTGAIGATSLLPAVVLAGFAEVFRWRSWVYHVGMGGAVGAVLWIVGDPSGGADGVRPGLPVALASGFFAGTAYWICAGRFAGCWRLLGSGAGVTNND</sequence>
<protein>
    <submittedName>
        <fullName evidence="2">Uncharacterized protein</fullName>
    </submittedName>
</protein>
<feature type="transmembrane region" description="Helical" evidence="1">
    <location>
        <begin position="12"/>
        <end position="34"/>
    </location>
</feature>
<feature type="transmembrane region" description="Helical" evidence="1">
    <location>
        <begin position="113"/>
        <end position="131"/>
    </location>
</feature>
<name>A0A916TQD8_9HYPH</name>
<keyword evidence="3" id="KW-1185">Reference proteome</keyword>
<dbReference type="RefSeq" id="WP_150497632.1">
    <property type="nucleotide sequence ID" value="NZ_BMFA01000015.1"/>
</dbReference>
<gene>
    <name evidence="2" type="ORF">GCM10011316_36990</name>
</gene>
<feature type="transmembrane region" description="Helical" evidence="1">
    <location>
        <begin position="46"/>
        <end position="71"/>
    </location>
</feature>
<reference evidence="2" key="2">
    <citation type="submission" date="2020-09" db="EMBL/GenBank/DDBJ databases">
        <authorList>
            <person name="Sun Q."/>
            <person name="Zhou Y."/>
        </authorList>
    </citation>
    <scope>NUCLEOTIDE SEQUENCE</scope>
    <source>
        <strain evidence="2">CGMCC 1.12426</strain>
    </source>
</reference>
<feature type="transmembrane region" description="Helical" evidence="1">
    <location>
        <begin position="83"/>
        <end position="101"/>
    </location>
</feature>
<dbReference type="Proteomes" id="UP000605148">
    <property type="component" value="Unassembled WGS sequence"/>
</dbReference>
<keyword evidence="1" id="KW-0812">Transmembrane</keyword>
<keyword evidence="1" id="KW-0472">Membrane</keyword>
<dbReference type="AlphaFoldDB" id="A0A916TQD8"/>
<evidence type="ECO:0000313" key="2">
    <source>
        <dbReference type="EMBL" id="GGB61624.1"/>
    </source>
</evidence>
<evidence type="ECO:0000256" key="1">
    <source>
        <dbReference type="SAM" id="Phobius"/>
    </source>
</evidence>
<proteinExistence type="predicted"/>
<organism evidence="2 3">
    <name type="scientific">Roseibium aquae</name>
    <dbReference type="NCBI Taxonomy" id="1323746"/>
    <lineage>
        <taxon>Bacteria</taxon>
        <taxon>Pseudomonadati</taxon>
        <taxon>Pseudomonadota</taxon>
        <taxon>Alphaproteobacteria</taxon>
        <taxon>Hyphomicrobiales</taxon>
        <taxon>Stappiaceae</taxon>
        <taxon>Roseibium</taxon>
    </lineage>
</organism>
<keyword evidence="1" id="KW-1133">Transmembrane helix</keyword>
<comment type="caution">
    <text evidence="2">The sequence shown here is derived from an EMBL/GenBank/DDBJ whole genome shotgun (WGS) entry which is preliminary data.</text>
</comment>
<reference evidence="2" key="1">
    <citation type="journal article" date="2014" name="Int. J. Syst. Evol. Microbiol.">
        <title>Complete genome sequence of Corynebacterium casei LMG S-19264T (=DSM 44701T), isolated from a smear-ripened cheese.</title>
        <authorList>
            <consortium name="US DOE Joint Genome Institute (JGI-PGF)"/>
            <person name="Walter F."/>
            <person name="Albersmeier A."/>
            <person name="Kalinowski J."/>
            <person name="Ruckert C."/>
        </authorList>
    </citation>
    <scope>NUCLEOTIDE SEQUENCE</scope>
    <source>
        <strain evidence="2">CGMCC 1.12426</strain>
    </source>
</reference>
<dbReference type="EMBL" id="BMFA01000015">
    <property type="protein sequence ID" value="GGB61624.1"/>
    <property type="molecule type" value="Genomic_DNA"/>
</dbReference>